<dbReference type="AlphaFoldDB" id="A0A6J4I746"/>
<sequence>CCACWSPRAGSGGRCSRSRPSWCAAGWRTGSSCGPSRPAARCSTPATRSSGRCSGCSSQRCGGGCCA</sequence>
<proteinExistence type="predicted"/>
<organism evidence="2">
    <name type="scientific">uncultured Actinomycetospora sp</name>
    <dbReference type="NCBI Taxonomy" id="1135996"/>
    <lineage>
        <taxon>Bacteria</taxon>
        <taxon>Bacillati</taxon>
        <taxon>Actinomycetota</taxon>
        <taxon>Actinomycetes</taxon>
        <taxon>Pseudonocardiales</taxon>
        <taxon>Pseudonocardiaceae</taxon>
        <taxon>Actinomycetospora</taxon>
        <taxon>environmental samples</taxon>
    </lineage>
</organism>
<gene>
    <name evidence="2" type="ORF">AVDCRST_MAG54-1559</name>
</gene>
<dbReference type="EMBL" id="CADCTH010000213">
    <property type="protein sequence ID" value="CAA9242273.1"/>
    <property type="molecule type" value="Genomic_DNA"/>
</dbReference>
<name>A0A6J4I746_9PSEU</name>
<feature type="non-terminal residue" evidence="2">
    <location>
        <position position="1"/>
    </location>
</feature>
<reference evidence="2" key="1">
    <citation type="submission" date="2020-02" db="EMBL/GenBank/DDBJ databases">
        <authorList>
            <person name="Meier V. D."/>
        </authorList>
    </citation>
    <scope>NUCLEOTIDE SEQUENCE</scope>
    <source>
        <strain evidence="2">AVDCRST_MAG54</strain>
    </source>
</reference>
<evidence type="ECO:0000313" key="2">
    <source>
        <dbReference type="EMBL" id="CAA9242273.1"/>
    </source>
</evidence>
<feature type="region of interest" description="Disordered" evidence="1">
    <location>
        <begin position="29"/>
        <end position="48"/>
    </location>
</feature>
<feature type="non-terminal residue" evidence="2">
    <location>
        <position position="67"/>
    </location>
</feature>
<protein>
    <submittedName>
        <fullName evidence="2">Uncharacterized protein</fullName>
    </submittedName>
</protein>
<evidence type="ECO:0000256" key="1">
    <source>
        <dbReference type="SAM" id="MobiDB-lite"/>
    </source>
</evidence>
<accession>A0A6J4I746</accession>